<sequence length="117" mass="13230">MSSLGPWTEESVFSAKHFRLACRSSGPYTIIELEGEIDALAEPPFRDLVQEHLDRHLIFDLSRLSFIDSSGLQVLLDAHRRTPTAFCAPTPRILRLLTQLGLLNKIRLYPSIQEALT</sequence>
<organism evidence="2 3">
    <name type="scientific">Acrocarpospora phusangensis</name>
    <dbReference type="NCBI Taxonomy" id="1070424"/>
    <lineage>
        <taxon>Bacteria</taxon>
        <taxon>Bacillati</taxon>
        <taxon>Actinomycetota</taxon>
        <taxon>Actinomycetes</taxon>
        <taxon>Streptosporangiales</taxon>
        <taxon>Streptosporangiaceae</taxon>
        <taxon>Acrocarpospora</taxon>
    </lineage>
</organism>
<dbReference type="Proteomes" id="UP000640052">
    <property type="component" value="Unassembled WGS sequence"/>
</dbReference>
<keyword evidence="3" id="KW-1185">Reference proteome</keyword>
<gene>
    <name evidence="2" type="ORF">Aph01nite_54950</name>
</gene>
<proteinExistence type="predicted"/>
<evidence type="ECO:0000313" key="3">
    <source>
        <dbReference type="Proteomes" id="UP000640052"/>
    </source>
</evidence>
<dbReference type="Gene3D" id="3.30.750.24">
    <property type="entry name" value="STAS domain"/>
    <property type="match status" value="1"/>
</dbReference>
<dbReference type="AlphaFoldDB" id="A0A919UT78"/>
<dbReference type="SUPFAM" id="SSF52091">
    <property type="entry name" value="SpoIIaa-like"/>
    <property type="match status" value="1"/>
</dbReference>
<dbReference type="InterPro" id="IPR036513">
    <property type="entry name" value="STAS_dom_sf"/>
</dbReference>
<name>A0A919UT78_9ACTN</name>
<dbReference type="InterPro" id="IPR002645">
    <property type="entry name" value="STAS_dom"/>
</dbReference>
<dbReference type="GO" id="GO:0043856">
    <property type="term" value="F:anti-sigma factor antagonist activity"/>
    <property type="evidence" value="ECO:0007669"/>
    <property type="project" value="TreeGrafter"/>
</dbReference>
<dbReference type="PROSITE" id="PS50801">
    <property type="entry name" value="STAS"/>
    <property type="match status" value="1"/>
</dbReference>
<comment type="caution">
    <text evidence="2">The sequence shown here is derived from an EMBL/GenBank/DDBJ whole genome shotgun (WGS) entry which is preliminary data.</text>
</comment>
<reference evidence="2" key="1">
    <citation type="submission" date="2021-01" db="EMBL/GenBank/DDBJ databases">
        <title>Whole genome shotgun sequence of Acrocarpospora phusangensis NBRC 108782.</title>
        <authorList>
            <person name="Komaki H."/>
            <person name="Tamura T."/>
        </authorList>
    </citation>
    <scope>NUCLEOTIDE SEQUENCE</scope>
    <source>
        <strain evidence="2">NBRC 108782</strain>
    </source>
</reference>
<evidence type="ECO:0000259" key="1">
    <source>
        <dbReference type="PROSITE" id="PS50801"/>
    </source>
</evidence>
<dbReference type="PANTHER" id="PTHR33495">
    <property type="entry name" value="ANTI-SIGMA FACTOR ANTAGONIST TM_1081-RELATED-RELATED"/>
    <property type="match status" value="1"/>
</dbReference>
<evidence type="ECO:0000313" key="2">
    <source>
        <dbReference type="EMBL" id="GIH27185.1"/>
    </source>
</evidence>
<dbReference type="EMBL" id="BOOA01000051">
    <property type="protein sequence ID" value="GIH27185.1"/>
    <property type="molecule type" value="Genomic_DNA"/>
</dbReference>
<dbReference type="PANTHER" id="PTHR33495:SF2">
    <property type="entry name" value="ANTI-SIGMA FACTOR ANTAGONIST TM_1081-RELATED"/>
    <property type="match status" value="1"/>
</dbReference>
<protein>
    <recommendedName>
        <fullName evidence="1">STAS domain-containing protein</fullName>
    </recommendedName>
</protein>
<dbReference type="Pfam" id="PF01740">
    <property type="entry name" value="STAS"/>
    <property type="match status" value="1"/>
</dbReference>
<dbReference type="CDD" id="cd07043">
    <property type="entry name" value="STAS_anti-anti-sigma_factors"/>
    <property type="match status" value="1"/>
</dbReference>
<accession>A0A919UT78</accession>
<dbReference type="RefSeq" id="WP_204043846.1">
    <property type="nucleotide sequence ID" value="NZ_BOOA01000051.1"/>
</dbReference>
<feature type="domain" description="STAS" evidence="1">
    <location>
        <begin position="30"/>
        <end position="117"/>
    </location>
</feature>